<dbReference type="STRING" id="1477437.SAMN05444682_11570"/>
<keyword evidence="4" id="KW-1185">Reference proteome</keyword>
<dbReference type="EMBL" id="FOQO01000015">
    <property type="protein sequence ID" value="SFJ86738.1"/>
    <property type="molecule type" value="Genomic_DNA"/>
</dbReference>
<gene>
    <name evidence="3" type="ORF">SAMN05444682_11570</name>
</gene>
<feature type="domain" description="Uncharacterized protein YyaB-like PH" evidence="2">
    <location>
        <begin position="66"/>
        <end position="141"/>
    </location>
</feature>
<dbReference type="InterPro" id="IPR009589">
    <property type="entry name" value="PH_YyaB-like"/>
</dbReference>
<sequence length="150" mass="17151">MGVDRKLFKSRKDLLLGIVIWVPLLALLVTVVTELFNTNQAWNGRVFGLLVMSVTIGFIGWMWFGTHYTIDHSFVYYRSGPFRGKIAVSSIREVVIGETMWSGFRPATARRGLILKYNRYDEIYFSPDSNVAFVGALQKVNPEIRITEVK</sequence>
<proteinExistence type="predicted"/>
<feature type="transmembrane region" description="Helical" evidence="1">
    <location>
        <begin position="42"/>
        <end position="64"/>
    </location>
</feature>
<keyword evidence="1" id="KW-0812">Transmembrane</keyword>
<keyword evidence="1" id="KW-0472">Membrane</keyword>
<dbReference type="Proteomes" id="UP000198670">
    <property type="component" value="Unassembled WGS sequence"/>
</dbReference>
<evidence type="ECO:0000256" key="1">
    <source>
        <dbReference type="SAM" id="Phobius"/>
    </source>
</evidence>
<reference evidence="3 4" key="1">
    <citation type="submission" date="2016-10" db="EMBL/GenBank/DDBJ databases">
        <authorList>
            <person name="de Groot N.N."/>
        </authorList>
    </citation>
    <scope>NUCLEOTIDE SEQUENCE [LARGE SCALE GENOMIC DNA]</scope>
    <source>
        <strain evidence="3 4">RK1</strain>
    </source>
</reference>
<evidence type="ECO:0000313" key="3">
    <source>
        <dbReference type="EMBL" id="SFJ86738.1"/>
    </source>
</evidence>
<protein>
    <submittedName>
        <fullName evidence="3">PH domain-containing protein</fullName>
    </submittedName>
</protein>
<dbReference type="AlphaFoldDB" id="A0A1I3UU79"/>
<evidence type="ECO:0000313" key="4">
    <source>
        <dbReference type="Proteomes" id="UP000198670"/>
    </source>
</evidence>
<organism evidence="3 4">
    <name type="scientific">Parapedobacter indicus</name>
    <dbReference type="NCBI Taxonomy" id="1477437"/>
    <lineage>
        <taxon>Bacteria</taxon>
        <taxon>Pseudomonadati</taxon>
        <taxon>Bacteroidota</taxon>
        <taxon>Sphingobacteriia</taxon>
        <taxon>Sphingobacteriales</taxon>
        <taxon>Sphingobacteriaceae</taxon>
        <taxon>Parapedobacter</taxon>
    </lineage>
</organism>
<dbReference type="GO" id="GO:0030153">
    <property type="term" value="P:bacteriocin immunity"/>
    <property type="evidence" value="ECO:0007669"/>
    <property type="project" value="InterPro"/>
</dbReference>
<dbReference type="Pfam" id="PF06713">
    <property type="entry name" value="bPH_4"/>
    <property type="match status" value="1"/>
</dbReference>
<keyword evidence="1" id="KW-1133">Transmembrane helix</keyword>
<accession>A0A1I3UU79</accession>
<evidence type="ECO:0000259" key="2">
    <source>
        <dbReference type="Pfam" id="PF06713"/>
    </source>
</evidence>
<name>A0A1I3UU79_9SPHI</name>
<feature type="transmembrane region" description="Helical" evidence="1">
    <location>
        <begin position="14"/>
        <end position="36"/>
    </location>
</feature>